<keyword evidence="3" id="KW-1185">Reference proteome</keyword>
<dbReference type="AlphaFoldDB" id="A0ABD5YMY8"/>
<evidence type="ECO:0000313" key="2">
    <source>
        <dbReference type="EMBL" id="MFC7189792.1"/>
    </source>
</evidence>
<gene>
    <name evidence="2" type="ORF">ACFQL7_07935</name>
</gene>
<protein>
    <submittedName>
        <fullName evidence="2">Uncharacterized protein</fullName>
    </submittedName>
</protein>
<evidence type="ECO:0000313" key="3">
    <source>
        <dbReference type="Proteomes" id="UP001596417"/>
    </source>
</evidence>
<keyword evidence="1" id="KW-0812">Transmembrane</keyword>
<feature type="transmembrane region" description="Helical" evidence="1">
    <location>
        <begin position="58"/>
        <end position="80"/>
    </location>
</feature>
<dbReference type="RefSeq" id="WP_248906018.1">
    <property type="nucleotide sequence ID" value="NZ_CP109979.1"/>
</dbReference>
<keyword evidence="1" id="KW-0472">Membrane</keyword>
<dbReference type="EMBL" id="JBHTAX010000001">
    <property type="protein sequence ID" value="MFC7189792.1"/>
    <property type="molecule type" value="Genomic_DNA"/>
</dbReference>
<dbReference type="GeneID" id="76057025"/>
<sequence length="85" mass="8731">MPAEIATYLLISMNVDIQAAVESALSSYTVSLPLLVGVLMAALGFGFSTVGMDVSAGVSGAIAVFFISLALVGYVVFWLLGTVGR</sequence>
<name>A0ABD5YMY8_9EURY</name>
<comment type="caution">
    <text evidence="2">The sequence shown here is derived from an EMBL/GenBank/DDBJ whole genome shotgun (WGS) entry which is preliminary data.</text>
</comment>
<organism evidence="2 3">
    <name type="scientific">Halocatena marina</name>
    <dbReference type="NCBI Taxonomy" id="2934937"/>
    <lineage>
        <taxon>Archaea</taxon>
        <taxon>Methanobacteriati</taxon>
        <taxon>Methanobacteriota</taxon>
        <taxon>Stenosarchaea group</taxon>
        <taxon>Halobacteria</taxon>
        <taxon>Halobacteriales</taxon>
        <taxon>Natronomonadaceae</taxon>
        <taxon>Halocatena</taxon>
    </lineage>
</organism>
<reference evidence="2 3" key="1">
    <citation type="journal article" date="2019" name="Int. J. Syst. Evol. Microbiol.">
        <title>The Global Catalogue of Microorganisms (GCM) 10K type strain sequencing project: providing services to taxonomists for standard genome sequencing and annotation.</title>
        <authorList>
            <consortium name="The Broad Institute Genomics Platform"/>
            <consortium name="The Broad Institute Genome Sequencing Center for Infectious Disease"/>
            <person name="Wu L."/>
            <person name="Ma J."/>
        </authorList>
    </citation>
    <scope>NUCLEOTIDE SEQUENCE [LARGE SCALE GENOMIC DNA]</scope>
    <source>
        <strain evidence="2 3">RDMS1</strain>
    </source>
</reference>
<proteinExistence type="predicted"/>
<dbReference type="Proteomes" id="UP001596417">
    <property type="component" value="Unassembled WGS sequence"/>
</dbReference>
<keyword evidence="1" id="KW-1133">Transmembrane helix</keyword>
<accession>A0ABD5YMY8</accession>
<evidence type="ECO:0000256" key="1">
    <source>
        <dbReference type="SAM" id="Phobius"/>
    </source>
</evidence>
<feature type="transmembrane region" description="Helical" evidence="1">
    <location>
        <begin position="32"/>
        <end position="52"/>
    </location>
</feature>